<reference evidence="2 3" key="1">
    <citation type="submission" date="2023-03" db="EMBL/GenBank/DDBJ databases">
        <title>Bacillus Genome Sequencing.</title>
        <authorList>
            <person name="Dunlap C."/>
        </authorList>
    </citation>
    <scope>NUCLEOTIDE SEQUENCE [LARGE SCALE GENOMIC DNA]</scope>
    <source>
        <strain evidence="2 3">B-41290</strain>
    </source>
</reference>
<dbReference type="EMBL" id="JARNBH010000002">
    <property type="protein sequence ID" value="MEC0271900.1"/>
    <property type="molecule type" value="Genomic_DNA"/>
</dbReference>
<dbReference type="AlphaFoldDB" id="A0AAW9N9H7"/>
<gene>
    <name evidence="2" type="ORF">P4706_02225</name>
</gene>
<dbReference type="Pfam" id="PF09669">
    <property type="entry name" value="Phage_pRha"/>
    <property type="match status" value="1"/>
</dbReference>
<evidence type="ECO:0000259" key="1">
    <source>
        <dbReference type="Pfam" id="PF10552"/>
    </source>
</evidence>
<dbReference type="InterPro" id="IPR018878">
    <property type="entry name" value="ORF6C_dom"/>
</dbReference>
<sequence>MEIQVIQQNGLLLVDSREVAEMIEKRHDHLLRDIDGYVTILSQTPSLGADTFFIESQYISGTGKTYKCYLLTKKGCNMVANKMTGEKGVLFTAAYVTKFEDMENKLKSPRVLTEKEQLKASMKLSLENSEEVGMLKEEVAEIKDTLKNKMTIDHAKQSVLQSQINIRIAKLWDIEETKQNFSKRKLYSKLHSNLHRAFMVTSYKDVKDTEFDEALSWVKTWRPLI</sequence>
<dbReference type="NCBIfam" id="TIGR02681">
    <property type="entry name" value="phage_pRha"/>
    <property type="match status" value="1"/>
</dbReference>
<keyword evidence="3" id="KW-1185">Reference proteome</keyword>
<protein>
    <submittedName>
        <fullName evidence="2">Rha family transcriptional regulator</fullName>
    </submittedName>
</protein>
<dbReference type="InterPro" id="IPR014054">
    <property type="entry name" value="Phage_regulatory_Rha"/>
</dbReference>
<proteinExistence type="predicted"/>
<organism evidence="2 3">
    <name type="scientific">Peribacillus castrilensis</name>
    <dbReference type="NCBI Taxonomy" id="2897690"/>
    <lineage>
        <taxon>Bacteria</taxon>
        <taxon>Bacillati</taxon>
        <taxon>Bacillota</taxon>
        <taxon>Bacilli</taxon>
        <taxon>Bacillales</taxon>
        <taxon>Bacillaceae</taxon>
        <taxon>Peribacillus</taxon>
    </lineage>
</organism>
<dbReference type="Pfam" id="PF10552">
    <property type="entry name" value="ORF6C"/>
    <property type="match status" value="1"/>
</dbReference>
<dbReference type="Proteomes" id="UP001307168">
    <property type="component" value="Unassembled WGS sequence"/>
</dbReference>
<name>A0AAW9N9H7_9BACI</name>
<dbReference type="RefSeq" id="WP_367406009.1">
    <property type="nucleotide sequence ID" value="NZ_JARNBH010000002.1"/>
</dbReference>
<accession>A0AAW9N9H7</accession>
<comment type="caution">
    <text evidence="2">The sequence shown here is derived from an EMBL/GenBank/DDBJ whole genome shotgun (WGS) entry which is preliminary data.</text>
</comment>
<evidence type="ECO:0000313" key="3">
    <source>
        <dbReference type="Proteomes" id="UP001307168"/>
    </source>
</evidence>
<feature type="domain" description="ORF6C" evidence="1">
    <location>
        <begin position="117"/>
        <end position="223"/>
    </location>
</feature>
<evidence type="ECO:0000313" key="2">
    <source>
        <dbReference type="EMBL" id="MEC0271900.1"/>
    </source>
</evidence>